<dbReference type="RefSeq" id="YP_009046021.1">
    <property type="nucleotide sequence ID" value="NC_024446.1"/>
</dbReference>
<keyword evidence="2" id="KW-1185">Reference proteome</keyword>
<evidence type="ECO:0000313" key="2">
    <source>
        <dbReference type="Proteomes" id="UP000140838"/>
    </source>
</evidence>
<gene>
    <name evidence="1" type="ORF">pepv_022</name>
</gene>
<dbReference type="Proteomes" id="UP000140838">
    <property type="component" value="Genome"/>
</dbReference>
<name>A0A068EHC8_9POXV</name>
<dbReference type="EMBL" id="KJ859677">
    <property type="protein sequence ID" value="AID46763.1"/>
    <property type="molecule type" value="Genomic_DNA"/>
</dbReference>
<evidence type="ECO:0000313" key="1">
    <source>
        <dbReference type="EMBL" id="AID46763.1"/>
    </source>
</evidence>
<dbReference type="GeneID" id="19738025"/>
<accession>A0A068EHC8</accession>
<sequence length="113" mass="13165">MEDSIKETYVKGKKVYKRRKRRNTCCKVFLKYVNTITLNIYNAYENNKDTIFDYLTNCKTSICKYRSYINGKCLTGLIQKITDMVVRSIISTGMSSFIPDPLNIGKKLINKIK</sequence>
<reference evidence="1 2" key="1">
    <citation type="journal article" date="2014" name="BMC Genomics">
        <title>The complete genome sequences of poxviruses isolated from a penguin and a pigeon in South Africa and comparison to other sequenced avipoxviruses.</title>
        <authorList>
            <person name="Offerman K."/>
            <person name="Carulei O."/>
            <person name="van der Walt A.P."/>
            <person name="Douglass N."/>
            <person name="Williamson A.L."/>
        </authorList>
    </citation>
    <scope>NUCLEOTIDE SEQUENCE [LARGE SCALE GENOMIC DNA]</scope>
    <source>
        <strain evidence="1">PSan92</strain>
    </source>
</reference>
<organism evidence="1 2">
    <name type="scientific">Penguinpox virus</name>
    <dbReference type="NCBI Taxonomy" id="648998"/>
    <lineage>
        <taxon>Viruses</taxon>
        <taxon>Varidnaviria</taxon>
        <taxon>Bamfordvirae</taxon>
        <taxon>Nucleocytoviricota</taxon>
        <taxon>Pokkesviricetes</taxon>
        <taxon>Chitovirales</taxon>
        <taxon>Poxviridae</taxon>
        <taxon>Chordopoxvirinae</taxon>
        <taxon>Avipoxvirus</taxon>
        <taxon>Avipoxvirus penguinpox</taxon>
    </lineage>
</organism>
<protein>
    <submittedName>
        <fullName evidence="1">Uncharacterized protein</fullName>
    </submittedName>
</protein>
<dbReference type="KEGG" id="vg:19738025"/>
<proteinExistence type="predicted"/>